<dbReference type="RefSeq" id="WP_076379692.1">
    <property type="nucleotide sequence ID" value="NZ_AP017422.1"/>
</dbReference>
<dbReference type="STRING" id="477680.SAMN05421788_104370"/>
<feature type="compositionally biased region" description="Low complexity" evidence="1">
    <location>
        <begin position="43"/>
        <end position="54"/>
    </location>
</feature>
<organism evidence="4 5">
    <name type="scientific">Filimonas lacunae</name>
    <dbReference type="NCBI Taxonomy" id="477680"/>
    <lineage>
        <taxon>Bacteria</taxon>
        <taxon>Pseudomonadati</taxon>
        <taxon>Bacteroidota</taxon>
        <taxon>Chitinophagia</taxon>
        <taxon>Chitinophagales</taxon>
        <taxon>Chitinophagaceae</taxon>
        <taxon>Filimonas</taxon>
    </lineage>
</organism>
<dbReference type="OrthoDB" id="1494583at2"/>
<dbReference type="EMBL" id="FTOR01000004">
    <property type="protein sequence ID" value="SIT17741.1"/>
    <property type="molecule type" value="Genomic_DNA"/>
</dbReference>
<evidence type="ECO:0000313" key="4">
    <source>
        <dbReference type="EMBL" id="SIT17741.1"/>
    </source>
</evidence>
<feature type="transmembrane region" description="Helical" evidence="2">
    <location>
        <begin position="130"/>
        <end position="157"/>
    </location>
</feature>
<feature type="signal peptide" evidence="3">
    <location>
        <begin position="1"/>
        <end position="19"/>
    </location>
</feature>
<keyword evidence="3" id="KW-0732">Signal</keyword>
<evidence type="ECO:0000313" key="5">
    <source>
        <dbReference type="Proteomes" id="UP000186917"/>
    </source>
</evidence>
<sequence length="341" mass="39097">MLKHFIFIALVLFSIQAWAQTDSVQRRIAPARDTVKKTDTARKAPATTVPPVATSATDSVKHNRAADSIKMKADSLAKAAAPTIVATQHTVNWQEDTLFQHLFKNPYLPIGKTPVFMVSEYKVLQEKDQLFYVLMGLLLILGFIRASFPKYFTYMFMLIRQTSFRQKQTREQLLQGRLPSLMMNLLFIMVAAIYISIVATQKKLTHITFWYFVLYSMLILSAVYLLKFLFLRFTGWVFRVSEAAETYIFIVFLVNKLLAVALLPLVWLLAYSTGDLNVIVFTISTFLIGILLIYRYILSLAAVRNMVRISPFHFFIYLCAVEILPVLLIYKILFSKLGLSI</sequence>
<protein>
    <recommendedName>
        <fullName evidence="6">DUF4271 domain-containing protein</fullName>
    </recommendedName>
</protein>
<feature type="transmembrane region" description="Helical" evidence="2">
    <location>
        <begin position="314"/>
        <end position="333"/>
    </location>
</feature>
<keyword evidence="2" id="KW-0472">Membrane</keyword>
<dbReference type="AlphaFoldDB" id="A0A1N7Q4I7"/>
<name>A0A1N7Q4I7_9BACT</name>
<dbReference type="Proteomes" id="UP000186917">
    <property type="component" value="Unassembled WGS sequence"/>
</dbReference>
<feature type="chain" id="PRO_5012613938" description="DUF4271 domain-containing protein" evidence="3">
    <location>
        <begin position="20"/>
        <end position="341"/>
    </location>
</feature>
<keyword evidence="5" id="KW-1185">Reference proteome</keyword>
<dbReference type="Pfam" id="PF14093">
    <property type="entry name" value="DUF4271"/>
    <property type="match status" value="1"/>
</dbReference>
<evidence type="ECO:0008006" key="6">
    <source>
        <dbReference type="Google" id="ProtNLM"/>
    </source>
</evidence>
<dbReference type="InterPro" id="IPR025367">
    <property type="entry name" value="DUF4271"/>
</dbReference>
<accession>A0A1N7Q4I7</accession>
<evidence type="ECO:0000256" key="3">
    <source>
        <dbReference type="SAM" id="SignalP"/>
    </source>
</evidence>
<feature type="transmembrane region" description="Helical" evidence="2">
    <location>
        <begin position="247"/>
        <end position="270"/>
    </location>
</feature>
<feature type="region of interest" description="Disordered" evidence="1">
    <location>
        <begin position="34"/>
        <end position="54"/>
    </location>
</feature>
<reference evidence="5" key="1">
    <citation type="submission" date="2017-01" db="EMBL/GenBank/DDBJ databases">
        <authorList>
            <person name="Varghese N."/>
            <person name="Submissions S."/>
        </authorList>
    </citation>
    <scope>NUCLEOTIDE SEQUENCE [LARGE SCALE GENOMIC DNA]</scope>
    <source>
        <strain evidence="5">DSM 21054</strain>
    </source>
</reference>
<feature type="transmembrane region" description="Helical" evidence="2">
    <location>
        <begin position="178"/>
        <end position="197"/>
    </location>
</feature>
<evidence type="ECO:0000256" key="1">
    <source>
        <dbReference type="SAM" id="MobiDB-lite"/>
    </source>
</evidence>
<keyword evidence="2" id="KW-0812">Transmembrane</keyword>
<keyword evidence="2" id="KW-1133">Transmembrane helix</keyword>
<proteinExistence type="predicted"/>
<feature type="transmembrane region" description="Helical" evidence="2">
    <location>
        <begin position="209"/>
        <end position="226"/>
    </location>
</feature>
<feature type="transmembrane region" description="Helical" evidence="2">
    <location>
        <begin position="276"/>
        <end position="294"/>
    </location>
</feature>
<gene>
    <name evidence="4" type="ORF">SAMN05421788_104370</name>
</gene>
<evidence type="ECO:0000256" key="2">
    <source>
        <dbReference type="SAM" id="Phobius"/>
    </source>
</evidence>